<feature type="domain" description="Heterokaryon incompatibility" evidence="1">
    <location>
        <begin position="19"/>
        <end position="160"/>
    </location>
</feature>
<dbReference type="EMBL" id="JARVKM010000015">
    <property type="protein sequence ID" value="KAK9778494.1"/>
    <property type="molecule type" value="Genomic_DNA"/>
</dbReference>
<dbReference type="Proteomes" id="UP001465668">
    <property type="component" value="Unassembled WGS sequence"/>
</dbReference>
<dbReference type="Pfam" id="PF26639">
    <property type="entry name" value="Het-6_barrel"/>
    <property type="match status" value="1"/>
</dbReference>
<dbReference type="PANTHER" id="PTHR24148">
    <property type="entry name" value="ANKYRIN REPEAT DOMAIN-CONTAINING PROTEIN 39 HOMOLOG-RELATED"/>
    <property type="match status" value="1"/>
</dbReference>
<name>A0ABR2XXW4_9PEZI</name>
<gene>
    <name evidence="2" type="ORF">SCAR479_04516</name>
</gene>
<dbReference type="Pfam" id="PF06985">
    <property type="entry name" value="HET"/>
    <property type="match status" value="1"/>
</dbReference>
<reference evidence="2 3" key="1">
    <citation type="submission" date="2024-02" db="EMBL/GenBank/DDBJ databases">
        <title>First draft genome assembly of two strains of Seiridium cardinale.</title>
        <authorList>
            <person name="Emiliani G."/>
            <person name="Scali E."/>
        </authorList>
    </citation>
    <scope>NUCLEOTIDE SEQUENCE [LARGE SCALE GENOMIC DNA]</scope>
    <source>
        <strain evidence="2 3">BM-138-000479</strain>
    </source>
</reference>
<evidence type="ECO:0000313" key="2">
    <source>
        <dbReference type="EMBL" id="KAK9778494.1"/>
    </source>
</evidence>
<dbReference type="InterPro" id="IPR052895">
    <property type="entry name" value="HetReg/Transcr_Mod"/>
</dbReference>
<comment type="caution">
    <text evidence="2">The sequence shown here is derived from an EMBL/GenBank/DDBJ whole genome shotgun (WGS) entry which is preliminary data.</text>
</comment>
<evidence type="ECO:0000313" key="3">
    <source>
        <dbReference type="Proteomes" id="UP001465668"/>
    </source>
</evidence>
<sequence length="575" mass="65486">MAAIKCTIAHFPIAEAPTYVALSYAWGDADDKSPIQIEGVKFFIATSLFGAISAIREKGNDVLVWADALCIDQGNPAEKSDQIKLMTSIYAKAVSVAIWLGPEADSSESAMEFLKDLRVRSMSEQQIKSMISSPERRRDLAAVATLFSRSYWTRVWVVQEVVNASRINVYCGSTKLPWHVLKTASDIFWQYKEDIDYQFSKASARHRRYSTLPNSQSHAQALIYEGPNGLLDRRILQTGKEEVLLHVLRACRRKQAGEARDKVFALLGVLPEFIRNDIPVDYKSSVKEIFTNVVDYLLYTTDSLDVICESVHFPQHFSPYNLPSWVPDWSHNPETTSLSQSYSFSAAGKTIAQWKFIDTHLRNELEISAIYLDTIKNHGFPVGTLCTSADYLMSFLHWRALLIHAFGRSDEGASSKAAHEAFCRTLNLSQTPREWRQHTDEWMQACYHVFASLLKERLPYLAIDSELEACAAPHTGIKRENRRQFLQTHFAKYMMGRSFCITERKHIGMGSGFMLPEDIIVVPLGCRTPIILRQEGISPRKYRFIGDVYVDKYMDGRALEMYQSHEAELEKFVLI</sequence>
<protein>
    <submittedName>
        <fullName evidence="2">Heterokaryon incompatibility domain-containing protein</fullName>
    </submittedName>
</protein>
<evidence type="ECO:0000259" key="1">
    <source>
        <dbReference type="Pfam" id="PF06985"/>
    </source>
</evidence>
<keyword evidence="3" id="KW-1185">Reference proteome</keyword>
<organism evidence="2 3">
    <name type="scientific">Seiridium cardinale</name>
    <dbReference type="NCBI Taxonomy" id="138064"/>
    <lineage>
        <taxon>Eukaryota</taxon>
        <taxon>Fungi</taxon>
        <taxon>Dikarya</taxon>
        <taxon>Ascomycota</taxon>
        <taxon>Pezizomycotina</taxon>
        <taxon>Sordariomycetes</taxon>
        <taxon>Xylariomycetidae</taxon>
        <taxon>Amphisphaeriales</taxon>
        <taxon>Sporocadaceae</taxon>
        <taxon>Seiridium</taxon>
    </lineage>
</organism>
<accession>A0ABR2XXW4</accession>
<dbReference type="InterPro" id="IPR010730">
    <property type="entry name" value="HET"/>
</dbReference>
<dbReference type="PANTHER" id="PTHR24148:SF73">
    <property type="entry name" value="HET DOMAIN PROTEIN (AFU_ORTHOLOGUE AFUA_8G01020)"/>
    <property type="match status" value="1"/>
</dbReference>
<proteinExistence type="predicted"/>